<evidence type="ECO:0000313" key="9">
    <source>
        <dbReference type="EMBL" id="KAJ8914229.1"/>
    </source>
</evidence>
<dbReference type="GO" id="GO:0016787">
    <property type="term" value="F:hydrolase activity"/>
    <property type="evidence" value="ECO:0007669"/>
    <property type="project" value="UniProtKB-KW"/>
</dbReference>
<dbReference type="PANTHER" id="PTHR22930:SF289">
    <property type="entry name" value="DDE TNP4 DOMAIN-CONTAINING PROTEIN-RELATED"/>
    <property type="match status" value="1"/>
</dbReference>
<dbReference type="InterPro" id="IPR027806">
    <property type="entry name" value="HARBI1_dom"/>
</dbReference>
<feature type="domain" description="DDE Tnp4" evidence="8">
    <location>
        <begin position="222"/>
        <end position="346"/>
    </location>
</feature>
<keyword evidence="7" id="KW-0539">Nucleus</keyword>
<proteinExistence type="inferred from homology"/>
<dbReference type="Pfam" id="PF13359">
    <property type="entry name" value="DDE_Tnp_4"/>
    <property type="match status" value="1"/>
</dbReference>
<organism evidence="9 10">
    <name type="scientific">Exocentrus adspersus</name>
    <dbReference type="NCBI Taxonomy" id="1586481"/>
    <lineage>
        <taxon>Eukaryota</taxon>
        <taxon>Metazoa</taxon>
        <taxon>Ecdysozoa</taxon>
        <taxon>Arthropoda</taxon>
        <taxon>Hexapoda</taxon>
        <taxon>Insecta</taxon>
        <taxon>Pterygota</taxon>
        <taxon>Neoptera</taxon>
        <taxon>Endopterygota</taxon>
        <taxon>Coleoptera</taxon>
        <taxon>Polyphaga</taxon>
        <taxon>Cucujiformia</taxon>
        <taxon>Chrysomeloidea</taxon>
        <taxon>Cerambycidae</taxon>
        <taxon>Lamiinae</taxon>
        <taxon>Acanthocinini</taxon>
        <taxon>Exocentrus</taxon>
    </lineage>
</organism>
<sequence length="404" mass="46662">MHAIGAAHGNCLLVSRIYQANNPDLQRYPPTKYFVKLKNRFEKTANVNYEKIARTYACRNQDRQIDIVGCAVQNPFEILKDMGQVKAKFTINNPLFMDINDLFHLYDDLSFFRRFRLTRNTVLDLLPRIEQDLEFPYDVNHSLSPMNQLLITLMFYSSNSHMIIISDIVKITIALLAPHYIHFPRNRIDVQQAQNSFYEIASFPKVIGAVDGTHIRIRSPRGQNAEVISNARRDIIDLIARWPGSAHDATVLNSSNVRKEFENNMHSEYFLLGDSAYPVKEYLLTPLQNPAGEAEQLYNESHIRTRGVVEQLFGIWKHRFPILAYGSRLKFQNTLTVIVATGILHNIARKMGELEPSLPEEIDAHVLQQLIRQDYIPVVLQVNAREFLGPQIRRDLINNYFARL</sequence>
<evidence type="ECO:0000256" key="3">
    <source>
        <dbReference type="ARBA" id="ARBA00006958"/>
    </source>
</evidence>
<gene>
    <name evidence="9" type="ORF">NQ315_003592</name>
</gene>
<dbReference type="EMBL" id="JANEYG010000076">
    <property type="protein sequence ID" value="KAJ8914229.1"/>
    <property type="molecule type" value="Genomic_DNA"/>
</dbReference>
<keyword evidence="6" id="KW-0378">Hydrolase</keyword>
<evidence type="ECO:0000259" key="8">
    <source>
        <dbReference type="Pfam" id="PF13359"/>
    </source>
</evidence>
<comment type="subcellular location">
    <subcellularLocation>
        <location evidence="2">Nucleus</location>
    </subcellularLocation>
</comment>
<accession>A0AAV8VJ61</accession>
<protein>
    <recommendedName>
        <fullName evidence="8">DDE Tnp4 domain-containing protein</fullName>
    </recommendedName>
</protein>
<dbReference type="GO" id="GO:0005634">
    <property type="term" value="C:nucleus"/>
    <property type="evidence" value="ECO:0007669"/>
    <property type="project" value="UniProtKB-SubCell"/>
</dbReference>
<dbReference type="GO" id="GO:0046872">
    <property type="term" value="F:metal ion binding"/>
    <property type="evidence" value="ECO:0007669"/>
    <property type="project" value="UniProtKB-KW"/>
</dbReference>
<evidence type="ECO:0000256" key="1">
    <source>
        <dbReference type="ARBA" id="ARBA00001968"/>
    </source>
</evidence>
<dbReference type="GO" id="GO:0004518">
    <property type="term" value="F:nuclease activity"/>
    <property type="evidence" value="ECO:0007669"/>
    <property type="project" value="UniProtKB-KW"/>
</dbReference>
<keyword evidence="4" id="KW-0540">Nuclease</keyword>
<comment type="cofactor">
    <cofactor evidence="1">
        <name>a divalent metal cation</name>
        <dbReference type="ChEBI" id="CHEBI:60240"/>
    </cofactor>
</comment>
<reference evidence="9 10" key="1">
    <citation type="journal article" date="2023" name="Insect Mol. Biol.">
        <title>Genome sequencing provides insights into the evolution of gene families encoding plant cell wall-degrading enzymes in longhorned beetles.</title>
        <authorList>
            <person name="Shin N.R."/>
            <person name="Okamura Y."/>
            <person name="Kirsch R."/>
            <person name="Pauchet Y."/>
        </authorList>
    </citation>
    <scope>NUCLEOTIDE SEQUENCE [LARGE SCALE GENOMIC DNA]</scope>
    <source>
        <strain evidence="9">EAD_L_NR</strain>
    </source>
</reference>
<evidence type="ECO:0000256" key="2">
    <source>
        <dbReference type="ARBA" id="ARBA00004123"/>
    </source>
</evidence>
<evidence type="ECO:0000256" key="6">
    <source>
        <dbReference type="ARBA" id="ARBA00022801"/>
    </source>
</evidence>
<dbReference type="AlphaFoldDB" id="A0AAV8VJ61"/>
<keyword evidence="5" id="KW-0479">Metal-binding</keyword>
<evidence type="ECO:0000256" key="7">
    <source>
        <dbReference type="ARBA" id="ARBA00023242"/>
    </source>
</evidence>
<evidence type="ECO:0000313" key="10">
    <source>
        <dbReference type="Proteomes" id="UP001159042"/>
    </source>
</evidence>
<comment type="caution">
    <text evidence="9">The sequence shown here is derived from an EMBL/GenBank/DDBJ whole genome shotgun (WGS) entry which is preliminary data.</text>
</comment>
<dbReference type="PANTHER" id="PTHR22930">
    <property type="match status" value="1"/>
</dbReference>
<comment type="similarity">
    <text evidence="3">Belongs to the HARBI1 family.</text>
</comment>
<evidence type="ECO:0000256" key="4">
    <source>
        <dbReference type="ARBA" id="ARBA00022722"/>
    </source>
</evidence>
<keyword evidence="10" id="KW-1185">Reference proteome</keyword>
<name>A0AAV8VJ61_9CUCU</name>
<evidence type="ECO:0000256" key="5">
    <source>
        <dbReference type="ARBA" id="ARBA00022723"/>
    </source>
</evidence>
<dbReference type="InterPro" id="IPR045249">
    <property type="entry name" value="HARBI1-like"/>
</dbReference>
<dbReference type="Proteomes" id="UP001159042">
    <property type="component" value="Unassembled WGS sequence"/>
</dbReference>